<sequence length="158" mass="17142">MSAPVVIRTWFLYCHIIFRRGAVVTAQRLRSPSSHSRWCCHGLWLVGVPSLLTKPVLPVVPVEMVAGTWRGFAATAGSSVTFLWLFGCFPIIQGSCRLIMGDTVLCSHLHGVQQCGEASRGQPLSISVPGALCSSSSHLTDMSGSKERSFFHSSFTFG</sequence>
<protein>
    <submittedName>
        <fullName evidence="1">Putative secreted protein</fullName>
    </submittedName>
</protein>
<organism evidence="1">
    <name type="scientific">Ixodes scapularis</name>
    <name type="common">Black-legged tick</name>
    <name type="synonym">Deer tick</name>
    <dbReference type="NCBI Taxonomy" id="6945"/>
    <lineage>
        <taxon>Eukaryota</taxon>
        <taxon>Metazoa</taxon>
        <taxon>Ecdysozoa</taxon>
        <taxon>Arthropoda</taxon>
        <taxon>Chelicerata</taxon>
        <taxon>Arachnida</taxon>
        <taxon>Acari</taxon>
        <taxon>Parasitiformes</taxon>
        <taxon>Ixodida</taxon>
        <taxon>Ixodoidea</taxon>
        <taxon>Ixodidae</taxon>
        <taxon>Ixodinae</taxon>
        <taxon>Ixodes</taxon>
    </lineage>
</organism>
<proteinExistence type="predicted"/>
<dbReference type="AlphaFoldDB" id="A0A4D5RCN6"/>
<dbReference type="EMBL" id="GHJT01000911">
    <property type="protein sequence ID" value="MOY34882.1"/>
    <property type="molecule type" value="Transcribed_RNA"/>
</dbReference>
<accession>A0A4D5RCN6</accession>
<dbReference type="VEuPathDB" id="VectorBase:ISCP_024767"/>
<name>A0A4D5RCN6_IXOSC</name>
<reference evidence="1" key="1">
    <citation type="submission" date="2019-04" db="EMBL/GenBank/DDBJ databases">
        <title>An insight into the mialome of Ixodes scapularis.</title>
        <authorList>
            <person name="Ribeiro J.M."/>
            <person name="Mather T.N."/>
            <person name="Karim S."/>
        </authorList>
    </citation>
    <scope>NUCLEOTIDE SEQUENCE</scope>
</reference>
<evidence type="ECO:0000313" key="1">
    <source>
        <dbReference type="EMBL" id="MOY34882.1"/>
    </source>
</evidence>